<accession>A0ABU7Z230</accession>
<comment type="caution">
    <text evidence="2">The sequence shown here is derived from an EMBL/GenBank/DDBJ whole genome shotgun (WGS) entry which is preliminary data.</text>
</comment>
<dbReference type="Proteomes" id="UP001310387">
    <property type="component" value="Unassembled WGS sequence"/>
</dbReference>
<keyword evidence="3" id="KW-1185">Reference proteome</keyword>
<keyword evidence="1" id="KW-0812">Transmembrane</keyword>
<organism evidence="2 3">
    <name type="scientific">Isoptericola haloaureus</name>
    <dbReference type="NCBI Taxonomy" id="1542902"/>
    <lineage>
        <taxon>Bacteria</taxon>
        <taxon>Bacillati</taxon>
        <taxon>Actinomycetota</taxon>
        <taxon>Actinomycetes</taxon>
        <taxon>Micrococcales</taxon>
        <taxon>Promicromonosporaceae</taxon>
        <taxon>Isoptericola</taxon>
    </lineage>
</organism>
<evidence type="ECO:0000256" key="1">
    <source>
        <dbReference type="SAM" id="Phobius"/>
    </source>
</evidence>
<protein>
    <submittedName>
        <fullName evidence="2">Uncharacterized protein</fullName>
    </submittedName>
</protein>
<proteinExistence type="predicted"/>
<feature type="non-terminal residue" evidence="2">
    <location>
        <position position="1"/>
    </location>
</feature>
<feature type="transmembrane region" description="Helical" evidence="1">
    <location>
        <begin position="42"/>
        <end position="68"/>
    </location>
</feature>
<evidence type="ECO:0000313" key="3">
    <source>
        <dbReference type="Proteomes" id="UP001310387"/>
    </source>
</evidence>
<reference evidence="2" key="1">
    <citation type="journal article" date="2024" name="Antonie Van Leeuwenhoek">
        <title>Isoptericola haloaureus sp. nov., a dimorphic actinobacterium isolated from mangrove sediments of southeast India, implicating biosaline agricultural significance through nitrogen fixation and salt tolerance genes.</title>
        <authorList>
            <person name="Prathaban M."/>
            <person name="Prathiviraj R."/>
            <person name="Ravichandran M."/>
            <person name="Natarajan S.D."/>
            <person name="Sobanaa M."/>
            <person name="Hari Krishna Kumar S."/>
            <person name="Chandrasekar V."/>
            <person name="Selvin J."/>
        </authorList>
    </citation>
    <scope>NUCLEOTIDE SEQUENCE</scope>
    <source>
        <strain evidence="2">MP1014</strain>
    </source>
</reference>
<gene>
    <name evidence="2" type="ORF">V5O49_00100</name>
</gene>
<keyword evidence="1" id="KW-1133">Transmembrane helix</keyword>
<sequence length="96" mass="9859">LTALVALAAPTVLPGLRLRDLLRTRLSRAVRRWYPSVTALAVLAPLAGVVVPSPATGLGFAPAPLLFVDRGGSRVALRPVVLDGAPPTPPLASVPP</sequence>
<reference evidence="2" key="2">
    <citation type="submission" date="2024-02" db="EMBL/GenBank/DDBJ databases">
        <authorList>
            <person name="Prathaban M."/>
            <person name="Mythili R."/>
            <person name="Sharmila Devi N."/>
            <person name="Sobanaa M."/>
            <person name="Prathiviraj R."/>
            <person name="Selvin J."/>
        </authorList>
    </citation>
    <scope>NUCLEOTIDE SEQUENCE</scope>
    <source>
        <strain evidence="2">MP1014</strain>
    </source>
</reference>
<keyword evidence="1" id="KW-0472">Membrane</keyword>
<evidence type="ECO:0000313" key="2">
    <source>
        <dbReference type="EMBL" id="MEG3613524.1"/>
    </source>
</evidence>
<name>A0ABU7Z230_9MICO</name>
<dbReference type="EMBL" id="JBAGLP010000028">
    <property type="protein sequence ID" value="MEG3613524.1"/>
    <property type="molecule type" value="Genomic_DNA"/>
</dbReference>